<dbReference type="InterPro" id="IPR051267">
    <property type="entry name" value="STEAP_metalloreductase"/>
</dbReference>
<name>A0A1S7SD37_AGRTU</name>
<dbReference type="InterPro" id="IPR028939">
    <property type="entry name" value="P5C_Rdtase_cat_N"/>
</dbReference>
<gene>
    <name evidence="3" type="ORF">AGR4C_pb20014</name>
</gene>
<dbReference type="SUPFAM" id="SSF51735">
    <property type="entry name" value="NAD(P)-binding Rossmann-fold domains"/>
    <property type="match status" value="1"/>
</dbReference>
<protein>
    <submittedName>
        <fullName evidence="3">Putative dinucleotide-binding enzyme</fullName>
    </submittedName>
</protein>
<reference evidence="3 4" key="1">
    <citation type="submission" date="2016-01" db="EMBL/GenBank/DDBJ databases">
        <authorList>
            <person name="Oliw E.H."/>
        </authorList>
    </citation>
    <scope>NUCLEOTIDE SEQUENCE [LARGE SCALE GENOMIC DNA]</scope>
    <source>
        <strain evidence="3 4">Kerr 14</strain>
    </source>
</reference>
<dbReference type="PANTHER" id="PTHR14239">
    <property type="entry name" value="DUDULIN-RELATED"/>
    <property type="match status" value="1"/>
</dbReference>
<dbReference type="Gene3D" id="3.40.50.720">
    <property type="entry name" value="NAD(P)-binding Rossmann-like Domain"/>
    <property type="match status" value="1"/>
</dbReference>
<dbReference type="GO" id="GO:0016491">
    <property type="term" value="F:oxidoreductase activity"/>
    <property type="evidence" value="ECO:0007669"/>
    <property type="project" value="UniProtKB-KW"/>
</dbReference>
<evidence type="ECO:0000313" key="3">
    <source>
        <dbReference type="EMBL" id="CUX66874.1"/>
    </source>
</evidence>
<evidence type="ECO:0000256" key="1">
    <source>
        <dbReference type="ARBA" id="ARBA00023002"/>
    </source>
</evidence>
<dbReference type="AlphaFoldDB" id="A0A1S7SD37"/>
<evidence type="ECO:0000313" key="4">
    <source>
        <dbReference type="Proteomes" id="UP000191897"/>
    </source>
</evidence>
<dbReference type="PANTHER" id="PTHR14239:SF10">
    <property type="entry name" value="REDUCTASE"/>
    <property type="match status" value="1"/>
</dbReference>
<dbReference type="EMBL" id="FBWC01000041">
    <property type="protein sequence ID" value="CUX66874.1"/>
    <property type="molecule type" value="Genomic_DNA"/>
</dbReference>
<evidence type="ECO:0000259" key="2">
    <source>
        <dbReference type="Pfam" id="PF03807"/>
    </source>
</evidence>
<dbReference type="Proteomes" id="UP000191897">
    <property type="component" value="Unassembled WGS sequence"/>
</dbReference>
<dbReference type="Pfam" id="PF03807">
    <property type="entry name" value="F420_oxidored"/>
    <property type="match status" value="1"/>
</dbReference>
<feature type="domain" description="Pyrroline-5-carboxylate reductase catalytic N-terminal" evidence="2">
    <location>
        <begin position="2"/>
        <end position="92"/>
    </location>
</feature>
<proteinExistence type="predicted"/>
<organism evidence="3 4">
    <name type="scientific">Agrobacterium tumefaciens str. Kerr 14</name>
    <dbReference type="NCBI Taxonomy" id="1183424"/>
    <lineage>
        <taxon>Bacteria</taxon>
        <taxon>Pseudomonadati</taxon>
        <taxon>Pseudomonadota</taxon>
        <taxon>Alphaproteobacteria</taxon>
        <taxon>Hyphomicrobiales</taxon>
        <taxon>Rhizobiaceae</taxon>
        <taxon>Rhizobium/Agrobacterium group</taxon>
        <taxon>Agrobacterium</taxon>
        <taxon>Agrobacterium tumefaciens complex</taxon>
    </lineage>
</organism>
<dbReference type="InterPro" id="IPR036291">
    <property type="entry name" value="NAD(P)-bd_dom_sf"/>
</dbReference>
<accession>A0A1S7SD37</accession>
<dbReference type="RefSeq" id="WP_080867851.1">
    <property type="nucleotide sequence ID" value="NZ_LT009733.1"/>
</dbReference>
<sequence>MKIGIIGAGNIGATLARKLSASGHSVKLANSKGPETIAELARDVGATAVRSDEVVKDADVLILSIPFATYPELADLLKAVAANVAVIDTSNYYPFRDGEIREVDAGKPESVWVSEQIGRPVIKAWNAGLAATLADKGQPAGQAGRIALPVAGDDQNAKAIAMTLVEETGFDAFDAGGLATSWRQQPGTPAYCTELTVAELATALEAAAQSRAAENRDKLIKKFSETGKMPDHDGVVALNRAVTA</sequence>
<keyword evidence="1" id="KW-0560">Oxidoreductase</keyword>